<gene>
    <name evidence="2" type="ORF">V8G54_032530</name>
</gene>
<feature type="compositionally biased region" description="Basic and acidic residues" evidence="1">
    <location>
        <begin position="59"/>
        <end position="71"/>
    </location>
</feature>
<protein>
    <submittedName>
        <fullName evidence="2">Uncharacterized protein</fullName>
    </submittedName>
</protein>
<name>A0AAQ3MLR9_VIGMU</name>
<feature type="compositionally biased region" description="Basic and acidic residues" evidence="1">
    <location>
        <begin position="97"/>
        <end position="131"/>
    </location>
</feature>
<organism evidence="2 3">
    <name type="scientific">Vigna mungo</name>
    <name type="common">Black gram</name>
    <name type="synonym">Phaseolus mungo</name>
    <dbReference type="NCBI Taxonomy" id="3915"/>
    <lineage>
        <taxon>Eukaryota</taxon>
        <taxon>Viridiplantae</taxon>
        <taxon>Streptophyta</taxon>
        <taxon>Embryophyta</taxon>
        <taxon>Tracheophyta</taxon>
        <taxon>Spermatophyta</taxon>
        <taxon>Magnoliopsida</taxon>
        <taxon>eudicotyledons</taxon>
        <taxon>Gunneridae</taxon>
        <taxon>Pentapetalae</taxon>
        <taxon>rosids</taxon>
        <taxon>fabids</taxon>
        <taxon>Fabales</taxon>
        <taxon>Fabaceae</taxon>
        <taxon>Papilionoideae</taxon>
        <taxon>50 kb inversion clade</taxon>
        <taxon>NPAAA clade</taxon>
        <taxon>indigoferoid/millettioid clade</taxon>
        <taxon>Phaseoleae</taxon>
        <taxon>Vigna</taxon>
    </lineage>
</organism>
<dbReference type="EMBL" id="CP144691">
    <property type="protein sequence ID" value="WVY93442.1"/>
    <property type="molecule type" value="Genomic_DNA"/>
</dbReference>
<evidence type="ECO:0000313" key="3">
    <source>
        <dbReference type="Proteomes" id="UP001374535"/>
    </source>
</evidence>
<feature type="compositionally biased region" description="Polar residues" evidence="1">
    <location>
        <begin position="25"/>
        <end position="34"/>
    </location>
</feature>
<evidence type="ECO:0000256" key="1">
    <source>
        <dbReference type="SAM" id="MobiDB-lite"/>
    </source>
</evidence>
<reference evidence="2 3" key="1">
    <citation type="journal article" date="2023" name="Life. Sci Alliance">
        <title>Evolutionary insights into 3D genome organization and epigenetic landscape of Vigna mungo.</title>
        <authorList>
            <person name="Junaid A."/>
            <person name="Singh B."/>
            <person name="Bhatia S."/>
        </authorList>
    </citation>
    <scope>NUCLEOTIDE SEQUENCE [LARGE SCALE GENOMIC DNA]</scope>
    <source>
        <strain evidence="2">Urdbean</strain>
    </source>
</reference>
<accession>A0AAQ3MLR9</accession>
<dbReference type="AlphaFoldDB" id="A0AAQ3MLR9"/>
<keyword evidence="3" id="KW-1185">Reference proteome</keyword>
<feature type="region of interest" description="Disordered" evidence="1">
    <location>
        <begin position="18"/>
        <end position="140"/>
    </location>
</feature>
<proteinExistence type="predicted"/>
<evidence type="ECO:0000313" key="2">
    <source>
        <dbReference type="EMBL" id="WVY93442.1"/>
    </source>
</evidence>
<dbReference type="Proteomes" id="UP001374535">
    <property type="component" value="Chromosome 10"/>
</dbReference>
<sequence length="171" mass="19912">MEKMLTYGQVPLTKINVGIHKRASTSHTNTTMSDGFNGPHANRQRARSPEKGHSKKYHMKSDDSKTDERKGKGFNGETKGFNADRKGTPMVDDTQTDDPKQWWMEARRARGERQEARENEFRDSSENEREREKRKRETKRLIFPLPSGEVANWKKMKKGLHPQKQWVSSKL</sequence>